<evidence type="ECO:0000313" key="2">
    <source>
        <dbReference type="WBParaSite" id="PDA_v2.g1407.t1"/>
    </source>
</evidence>
<accession>A0A914P7U2</accession>
<name>A0A914P7U2_9BILA</name>
<evidence type="ECO:0000313" key="1">
    <source>
        <dbReference type="Proteomes" id="UP000887578"/>
    </source>
</evidence>
<dbReference type="WBParaSite" id="PDA_v2.g1407.t1">
    <property type="protein sequence ID" value="PDA_v2.g1407.t1"/>
    <property type="gene ID" value="PDA_v2.g1407"/>
</dbReference>
<dbReference type="PANTHER" id="PTHR36981">
    <property type="entry name" value="ZGC:195170"/>
    <property type="match status" value="1"/>
</dbReference>
<organism evidence="1 2">
    <name type="scientific">Panagrolaimus davidi</name>
    <dbReference type="NCBI Taxonomy" id="227884"/>
    <lineage>
        <taxon>Eukaryota</taxon>
        <taxon>Metazoa</taxon>
        <taxon>Ecdysozoa</taxon>
        <taxon>Nematoda</taxon>
        <taxon>Chromadorea</taxon>
        <taxon>Rhabditida</taxon>
        <taxon>Tylenchina</taxon>
        <taxon>Panagrolaimomorpha</taxon>
        <taxon>Panagrolaimoidea</taxon>
        <taxon>Panagrolaimidae</taxon>
        <taxon>Panagrolaimus</taxon>
    </lineage>
</organism>
<dbReference type="Proteomes" id="UP000887578">
    <property type="component" value="Unplaced"/>
</dbReference>
<proteinExistence type="predicted"/>
<dbReference type="PANTHER" id="PTHR36981:SF1">
    <property type="entry name" value="P2X PURINORECEPTOR 7 INTRACELLULAR DOMAIN-CONTAINING PROTEIN"/>
    <property type="match status" value="1"/>
</dbReference>
<keyword evidence="1" id="KW-1185">Reference proteome</keyword>
<reference evidence="2" key="1">
    <citation type="submission" date="2022-11" db="UniProtKB">
        <authorList>
            <consortium name="WormBaseParasite"/>
        </authorList>
    </citation>
    <scope>IDENTIFICATION</scope>
</reference>
<sequence>MSNPHHINPYAFFPRKNQLLKSVALPPTNYCELLGRDLEADRISVNYCECEQCPLMPTVKESVCCFDLLKASTKWAKNWTNFIGETDECFTNHKKIIKAITDVEQLDNFIQFDKLRLKEKARYTRSIYIDEYDVAEENDKYRFACYRMITMMIHDNLGIGKRVQLPACIVTSVRNIYPTETEVYKGFEEFCSADD</sequence>
<dbReference type="AlphaFoldDB" id="A0A914P7U2"/>
<protein>
    <submittedName>
        <fullName evidence="2">Uncharacterized protein</fullName>
    </submittedName>
</protein>